<keyword evidence="3" id="KW-0833">Ubl conjugation pathway</keyword>
<dbReference type="InterPro" id="IPR012462">
    <property type="entry name" value="UFSP1/2_DUB_cat"/>
</dbReference>
<evidence type="ECO:0000313" key="12">
    <source>
        <dbReference type="Proteomes" id="UP001162541"/>
    </source>
</evidence>
<name>A0A176VHB0_MARPO</name>
<keyword evidence="2" id="KW-0645">Protease</keyword>
<feature type="domain" description="UFSP2 second" evidence="8">
    <location>
        <begin position="266"/>
        <end position="408"/>
    </location>
</feature>
<dbReference type="InterPro" id="IPR049387">
    <property type="entry name" value="UFSP2-like_2nd"/>
</dbReference>
<evidence type="ECO:0000259" key="8">
    <source>
        <dbReference type="Pfam" id="PF20908"/>
    </source>
</evidence>
<dbReference type="Pfam" id="PF20908">
    <property type="entry name" value="UfSP2_N"/>
    <property type="match status" value="1"/>
</dbReference>
<dbReference type="AlphaFoldDB" id="A0A176VHB0"/>
<accession>A0A176VHB0</accession>
<evidence type="ECO:0000313" key="9">
    <source>
        <dbReference type="EMBL" id="BBN05633.1"/>
    </source>
</evidence>
<evidence type="ECO:0000256" key="4">
    <source>
        <dbReference type="ARBA" id="ARBA00022801"/>
    </source>
</evidence>
<dbReference type="FunFam" id="3.90.70.130:FF:000001">
    <property type="entry name" value="Probable Ufm1-specific protease 2"/>
    <property type="match status" value="1"/>
</dbReference>
<keyword evidence="4" id="KW-0378">Hydrolase</keyword>
<dbReference type="Proteomes" id="UP000077202">
    <property type="component" value="Unassembled WGS sequence"/>
</dbReference>
<evidence type="ECO:0000313" key="10">
    <source>
        <dbReference type="EMBL" id="OAE19186.1"/>
    </source>
</evidence>
<dbReference type="PANTHER" id="PTHR48153:SF2">
    <property type="entry name" value="UFM1-SPECIFIC PROTEASE 2"/>
    <property type="match status" value="1"/>
</dbReference>
<dbReference type="GO" id="GO:0071567">
    <property type="term" value="F:deUFMylase activity"/>
    <property type="evidence" value="ECO:0007669"/>
    <property type="project" value="TreeGrafter"/>
</dbReference>
<reference evidence="10 11" key="1">
    <citation type="submission" date="2016-03" db="EMBL/GenBank/DDBJ databases">
        <title>Mechanisms controlling the formation of the plant cell surface in tip-growing cells are functionally conserved among land plants.</title>
        <authorList>
            <person name="Honkanen S."/>
            <person name="Jones V.A."/>
            <person name="Morieri G."/>
            <person name="Champion C."/>
            <person name="Hetherington A.J."/>
            <person name="Kelly S."/>
            <person name="Saint-Marcoux D."/>
            <person name="Proust H."/>
            <person name="Prescott H."/>
            <person name="Dolan L."/>
        </authorList>
    </citation>
    <scope>NUCLEOTIDE SEQUENCE [LARGE SCALE GENOMIC DNA]</scope>
    <source>
        <strain evidence="11">cv. Tak-1 and cv. Tak-2</strain>
        <tissue evidence="10">Whole gametophyte</tissue>
    </source>
</reference>
<dbReference type="PANTHER" id="PTHR48153">
    <property type="entry name" value="UFM1-SPECIFIC PROTEASE 2"/>
    <property type="match status" value="1"/>
</dbReference>
<evidence type="ECO:0000256" key="1">
    <source>
        <dbReference type="ARBA" id="ARBA00008552"/>
    </source>
</evidence>
<evidence type="ECO:0000313" key="11">
    <source>
        <dbReference type="Proteomes" id="UP000077202"/>
    </source>
</evidence>
<dbReference type="Gene3D" id="3.90.70.130">
    <property type="match status" value="1"/>
</dbReference>
<evidence type="ECO:0000256" key="5">
    <source>
        <dbReference type="ARBA" id="ARBA00022807"/>
    </source>
</evidence>
<dbReference type="Proteomes" id="UP001162541">
    <property type="component" value="Chromosome 3"/>
</dbReference>
<keyword evidence="11" id="KW-1185">Reference proteome</keyword>
<dbReference type="SUPFAM" id="SSF54001">
    <property type="entry name" value="Cysteine proteinases"/>
    <property type="match status" value="1"/>
</dbReference>
<keyword evidence="5" id="KW-0788">Thiol protease</keyword>
<proteinExistence type="inferred from homology"/>
<dbReference type="InterPro" id="IPR038765">
    <property type="entry name" value="Papain-like_cys_pep_sf"/>
</dbReference>
<evidence type="ECO:0000256" key="6">
    <source>
        <dbReference type="ARBA" id="ARBA00067779"/>
    </source>
</evidence>
<feature type="domain" description="UFSP1/2/DUB catalytic" evidence="7">
    <location>
        <begin position="442"/>
        <end position="632"/>
    </location>
</feature>
<protein>
    <recommendedName>
        <fullName evidence="6">Probable Ufm1-specific protease</fullName>
    </recommendedName>
</protein>
<evidence type="ECO:0000256" key="2">
    <source>
        <dbReference type="ARBA" id="ARBA00022670"/>
    </source>
</evidence>
<comment type="similarity">
    <text evidence="1">Belongs to the peptidase C78 family.</text>
</comment>
<sequence>MGPVVRILCPLSLLEGDRLLWLVGSPSLPLTILSALRCVKFASDTGEPDLSSEADELQFIVPRGLEILGAIVVDDGGPEGVQKAGEYALKMRSMLGQSAASAKSVDVISGISVDASGNVEYHLYQPGEPPNIELLEINKNSNDFDATVWRNLSLLYCQMEFNVPLYLSATPNASDYTAQLVDAVEHIMGDLKSSRVVLLAKGSSAKALKQGVVLIQPFNQLKVQRETAQGISGDTRKEGVQQSSLCSDLSQPPSFFTTSSGVQLPEPVELTIMLQQSSNANGKVTAPVVQFVPAAENATTVQILKLSMAVVCMGGSQMPLVDAATDLILPALRDQLAAMKRVAMKNTAHKAEVCSYQFCPPGWLHPVTAIYDLSHGETELALVEERKNLHRRLGLTLDRPLLRTANAVCLKNIEAVASRTSGTKRLTDVHVGLINSGVSGGRQSLVQGSYEYYHYLQDRIDDNGWGCAYRSLQTIVSWFRLQHYTTLPVPSHEEIQQTLVDIEDKEPSFVGSKEWIGAIEISFVLDKLLGVSCKILNVSSGAEMPSYCRQLALHFETQGTPVMIGGGVLAYTLLGVDYNELTGDSSFLILDPHYTKGEDLKAIKSGGWVGWKKAVSQTGQPFFLQNKFYNLLCPQRPNTV</sequence>
<dbReference type="EMBL" id="AP019868">
    <property type="protein sequence ID" value="BBN05633.1"/>
    <property type="molecule type" value="Genomic_DNA"/>
</dbReference>
<dbReference type="Pfam" id="PF07910">
    <property type="entry name" value="Peptidase_C78"/>
    <property type="match status" value="1"/>
</dbReference>
<organism evidence="10 11">
    <name type="scientific">Marchantia polymorpha subsp. ruderalis</name>
    <dbReference type="NCBI Taxonomy" id="1480154"/>
    <lineage>
        <taxon>Eukaryota</taxon>
        <taxon>Viridiplantae</taxon>
        <taxon>Streptophyta</taxon>
        <taxon>Embryophyta</taxon>
        <taxon>Marchantiophyta</taxon>
        <taxon>Marchantiopsida</taxon>
        <taxon>Marchantiidae</taxon>
        <taxon>Marchantiales</taxon>
        <taxon>Marchantiaceae</taxon>
        <taxon>Marchantia</taxon>
    </lineage>
</organism>
<evidence type="ECO:0000256" key="3">
    <source>
        <dbReference type="ARBA" id="ARBA00022786"/>
    </source>
</evidence>
<reference evidence="12" key="3">
    <citation type="journal article" date="2020" name="Curr. Biol.">
        <title>Chromatin organization in early land plants reveals an ancestral association between H3K27me3, transposons, and constitutive heterochromatin.</title>
        <authorList>
            <person name="Montgomery S.A."/>
            <person name="Tanizawa Y."/>
            <person name="Galik B."/>
            <person name="Wang N."/>
            <person name="Ito T."/>
            <person name="Mochizuki T."/>
            <person name="Akimcheva S."/>
            <person name="Bowman J.L."/>
            <person name="Cognat V."/>
            <person name="Marechal-Drouard L."/>
            <person name="Ekker H."/>
            <person name="Hong S.F."/>
            <person name="Kohchi T."/>
            <person name="Lin S.S."/>
            <person name="Liu L.D."/>
            <person name="Nakamura Y."/>
            <person name="Valeeva L.R."/>
            <person name="Shakirov E.V."/>
            <person name="Shippen D.E."/>
            <person name="Wei W.L."/>
            <person name="Yagura M."/>
            <person name="Yamaoka S."/>
            <person name="Yamato K.T."/>
            <person name="Liu C."/>
            <person name="Berger F."/>
        </authorList>
    </citation>
    <scope>NUCLEOTIDE SEQUENCE [LARGE SCALE GENOMIC DNA]</scope>
    <source>
        <strain evidence="12">Tak-1</strain>
    </source>
</reference>
<evidence type="ECO:0000259" key="7">
    <source>
        <dbReference type="Pfam" id="PF07910"/>
    </source>
</evidence>
<dbReference type="EMBL" id="LVLJ01003917">
    <property type="protein sequence ID" value="OAE19186.1"/>
    <property type="molecule type" value="Genomic_DNA"/>
</dbReference>
<dbReference type="GO" id="GO:0006508">
    <property type="term" value="P:proteolysis"/>
    <property type="evidence" value="ECO:0007669"/>
    <property type="project" value="UniProtKB-KW"/>
</dbReference>
<gene>
    <name evidence="10" type="ORF">AXG93_4182s1340</name>
    <name evidence="9" type="ORF">Mp_3g14700</name>
</gene>
<reference evidence="9" key="2">
    <citation type="journal article" date="2019" name="Curr. Biol.">
        <title>Chromatin organization in early land plants reveals an ancestral association between H3K27me3, transposons, and constitutive heterochromatin.</title>
        <authorList>
            <person name="Montgomery S.A."/>
            <person name="Tanizawa Y."/>
            <person name="Galik B."/>
            <person name="Wang N."/>
            <person name="Ito T."/>
            <person name="Mochizuki T."/>
            <person name="Akimcheva S."/>
            <person name="Bowman J."/>
            <person name="Cognat V."/>
            <person name="Drouard L."/>
            <person name="Ekker H."/>
            <person name="Houng S."/>
            <person name="Kohchi T."/>
            <person name="Lin S."/>
            <person name="Liu L.D."/>
            <person name="Nakamura Y."/>
            <person name="Valeeva L.R."/>
            <person name="Shakirov E.V."/>
            <person name="Shippen D.E."/>
            <person name="Wei W."/>
            <person name="Yagura M."/>
            <person name="Yamaoka S."/>
            <person name="Yamato K.T."/>
            <person name="Liu C."/>
            <person name="Berger F."/>
        </authorList>
    </citation>
    <scope>NUCLEOTIDE SEQUENCE [LARGE SCALE GENOMIC DNA]</scope>
    <source>
        <strain evidence="9">Tak-1</strain>
    </source>
</reference>